<gene>
    <name evidence="1" type="ORF">V1525DRAFT_395618</name>
</gene>
<evidence type="ECO:0000313" key="2">
    <source>
        <dbReference type="Proteomes" id="UP001433508"/>
    </source>
</evidence>
<name>A0ACC3T978_LIPKO</name>
<evidence type="ECO:0000313" key="1">
    <source>
        <dbReference type="EMBL" id="KAK9240324.1"/>
    </source>
</evidence>
<dbReference type="Proteomes" id="UP001433508">
    <property type="component" value="Unassembled WGS sequence"/>
</dbReference>
<keyword evidence="2" id="KW-1185">Reference proteome</keyword>
<protein>
    <submittedName>
        <fullName evidence="1">WD40-repeat-containing domain protein</fullName>
    </submittedName>
</protein>
<proteinExistence type="predicted"/>
<organism evidence="1 2">
    <name type="scientific">Lipomyces kononenkoae</name>
    <name type="common">Yeast</name>
    <dbReference type="NCBI Taxonomy" id="34357"/>
    <lineage>
        <taxon>Eukaryota</taxon>
        <taxon>Fungi</taxon>
        <taxon>Dikarya</taxon>
        <taxon>Ascomycota</taxon>
        <taxon>Saccharomycotina</taxon>
        <taxon>Lipomycetes</taxon>
        <taxon>Lipomycetales</taxon>
        <taxon>Lipomycetaceae</taxon>
        <taxon>Lipomyces</taxon>
    </lineage>
</organism>
<reference evidence="2" key="1">
    <citation type="journal article" date="2024" name="Front. Bioeng. Biotechnol.">
        <title>Genome-scale model development and genomic sequencing of the oleaginous clade Lipomyces.</title>
        <authorList>
            <person name="Czajka J.J."/>
            <person name="Han Y."/>
            <person name="Kim J."/>
            <person name="Mondo S.J."/>
            <person name="Hofstad B.A."/>
            <person name="Robles A."/>
            <person name="Haridas S."/>
            <person name="Riley R."/>
            <person name="LaButti K."/>
            <person name="Pangilinan J."/>
            <person name="Andreopoulos W."/>
            <person name="Lipzen A."/>
            <person name="Yan J."/>
            <person name="Wang M."/>
            <person name="Ng V."/>
            <person name="Grigoriev I.V."/>
            <person name="Spatafora J.W."/>
            <person name="Magnuson J.K."/>
            <person name="Baker S.E."/>
            <person name="Pomraning K.R."/>
        </authorList>
    </citation>
    <scope>NUCLEOTIDE SEQUENCE [LARGE SCALE GENOMIC DNA]</scope>
    <source>
        <strain evidence="2">CBS 7786</strain>
    </source>
</reference>
<dbReference type="EMBL" id="MU971340">
    <property type="protein sequence ID" value="KAK9240324.1"/>
    <property type="molecule type" value="Genomic_DNA"/>
</dbReference>
<accession>A0ACC3T978</accession>
<comment type="caution">
    <text evidence="1">The sequence shown here is derived from an EMBL/GenBank/DDBJ whole genome shotgun (WGS) entry which is preliminary data.</text>
</comment>
<sequence>MSISSKELNYLIWRYLQESGFSHSTYAFQHETEADRLDEKYGPVTPMGLLVSVFQKGLHYMEIESVLNPDGTERQNPEPFSLFSCEVATSLNVRPDGIEHESSNTVDVSMTNAKEEDVKESHDSTEKLENAIAETTKATDTAIERLSSPARRNRAEQPSRQPSPGTRDGPSAGEPKRVKISHKRADSVAMTDIFQSPEAAAKSISVESKSERLTSKNQVIPLPEVNSANDCTWSSDGSHLAISTFASEVFVYTLSTTALSPRSPRKVKLASSHEISTVALTSLLLAIGTYLGTIELWAISEKVPAHIATLSGFHSAPVLSIEFTMIDGKMALVSIDCLRKAGIWDVSGKGSFWFSLVPSSAVDMSHNEDESIKDAISDVKILSDRKSVATTTGKSGTLDIFDLASAPKNGKLSCAYRLNGHTKGVNVLYYSPSSEKSAETFISGSEDNSIRIWDLVSKSAKYVLEGHNTGVMALNMGTYEMVGKRKRIQILASGDFAGRLRLWDLDTGAMIAKVEYSYPIFAFGLVGGAADKKANSNGDGSSSSQQQRITLLTGSKDGVVNMWDVDEIGTGHRMSSRPLEEGLGGITGVAVCESNTYGQSISIVAGRTRSCLCII</sequence>